<keyword evidence="1" id="KW-0812">Transmembrane</keyword>
<name>A0A2Y9C5E3_9RHOB</name>
<evidence type="ECO:0000313" key="3">
    <source>
        <dbReference type="EMBL" id="SSA41173.1"/>
    </source>
</evidence>
<organism evidence="3 5">
    <name type="scientific">Jannaschia seohaensis</name>
    <dbReference type="NCBI Taxonomy" id="475081"/>
    <lineage>
        <taxon>Bacteria</taxon>
        <taxon>Pseudomonadati</taxon>
        <taxon>Pseudomonadota</taxon>
        <taxon>Alphaproteobacteria</taxon>
        <taxon>Rhodobacterales</taxon>
        <taxon>Roseobacteraceae</taxon>
        <taxon>Jannaschia</taxon>
    </lineage>
</organism>
<evidence type="ECO:0000313" key="2">
    <source>
        <dbReference type="EMBL" id="PWJ20774.1"/>
    </source>
</evidence>
<feature type="transmembrane region" description="Helical" evidence="1">
    <location>
        <begin position="39"/>
        <end position="61"/>
    </location>
</feature>
<protein>
    <submittedName>
        <fullName evidence="3">Uncharacterized protein</fullName>
    </submittedName>
</protein>
<sequence length="197" mass="21270">MLVSLAGLLPLLAIFVALTPGFATALFENEQALERFLRQVVTNGLPVVFVVNYLTLFLYASTNARGDLERRPGLVLFLDVAARLVAFIVLHILIYVLSADWFGSFGGSRATAVRVVAPTLARSAFFENISGVYLYATLVSAIPLYVSVIEGWLAKGRSFAHRRSRGIAVFLSLVLFGAVVVLLTGIGYLVSALQSSS</sequence>
<dbReference type="EMBL" id="UETC01000002">
    <property type="protein sequence ID" value="SSA41173.1"/>
    <property type="molecule type" value="Genomic_DNA"/>
</dbReference>
<dbReference type="Proteomes" id="UP000251571">
    <property type="component" value="Unassembled WGS sequence"/>
</dbReference>
<feature type="transmembrane region" description="Helical" evidence="1">
    <location>
        <begin position="132"/>
        <end position="154"/>
    </location>
</feature>
<keyword evidence="1" id="KW-1133">Transmembrane helix</keyword>
<keyword evidence="1" id="KW-0472">Membrane</keyword>
<keyword evidence="4" id="KW-1185">Reference proteome</keyword>
<evidence type="ECO:0000313" key="4">
    <source>
        <dbReference type="Proteomes" id="UP000245839"/>
    </source>
</evidence>
<gene>
    <name evidence="2" type="ORF">BCF38_10219</name>
    <name evidence="3" type="ORF">SAMN05421539_10219</name>
</gene>
<feature type="transmembrane region" description="Helical" evidence="1">
    <location>
        <begin position="166"/>
        <end position="190"/>
    </location>
</feature>
<dbReference type="Proteomes" id="UP000245839">
    <property type="component" value="Unassembled WGS sequence"/>
</dbReference>
<feature type="transmembrane region" description="Helical" evidence="1">
    <location>
        <begin position="73"/>
        <end position="97"/>
    </location>
</feature>
<reference evidence="3 5" key="1">
    <citation type="submission" date="2016-10" db="EMBL/GenBank/DDBJ databases">
        <authorList>
            <person name="Cai Z."/>
        </authorList>
    </citation>
    <scope>NUCLEOTIDE SEQUENCE [LARGE SCALE GENOMIC DNA]</scope>
    <source>
        <strain evidence="3 5">DSM 25227</strain>
    </source>
</reference>
<evidence type="ECO:0000313" key="5">
    <source>
        <dbReference type="Proteomes" id="UP000251571"/>
    </source>
</evidence>
<accession>A0A2Y9C5E3</accession>
<reference evidence="2 4" key="2">
    <citation type="submission" date="2018-03" db="EMBL/GenBank/DDBJ databases">
        <title>Genomic Encyclopedia of Archaeal and Bacterial Type Strains, Phase II (KMG-II): from individual species to whole genera.</title>
        <authorList>
            <person name="Goeker M."/>
        </authorList>
    </citation>
    <scope>NUCLEOTIDE SEQUENCE [LARGE SCALE GENOMIC DNA]</scope>
    <source>
        <strain evidence="2 4">DSM 25227</strain>
    </source>
</reference>
<evidence type="ECO:0000256" key="1">
    <source>
        <dbReference type="SAM" id="Phobius"/>
    </source>
</evidence>
<dbReference type="EMBL" id="QGDJ01000002">
    <property type="protein sequence ID" value="PWJ20774.1"/>
    <property type="molecule type" value="Genomic_DNA"/>
</dbReference>
<dbReference type="AlphaFoldDB" id="A0A2Y9C5E3"/>
<proteinExistence type="predicted"/>